<name>A0A9P9FYC7_FUSRE</name>
<comment type="caution">
    <text evidence="1">The sequence shown here is derived from an EMBL/GenBank/DDBJ whole genome shotgun (WGS) entry which is preliminary data.</text>
</comment>
<proteinExistence type="predicted"/>
<dbReference type="AlphaFoldDB" id="A0A9P9FYC7"/>
<gene>
    <name evidence="1" type="ORF">BKA55DRAFT_697457</name>
</gene>
<dbReference type="RefSeq" id="XP_046042310.1">
    <property type="nucleotide sequence ID" value="XM_046200382.1"/>
</dbReference>
<keyword evidence="2" id="KW-1185">Reference proteome</keyword>
<dbReference type="EMBL" id="JAGMUX010000027">
    <property type="protein sequence ID" value="KAH7222687.1"/>
    <property type="molecule type" value="Genomic_DNA"/>
</dbReference>
<evidence type="ECO:0000313" key="2">
    <source>
        <dbReference type="Proteomes" id="UP000720189"/>
    </source>
</evidence>
<protein>
    <submittedName>
        <fullName evidence="1">Uncharacterized protein</fullName>
    </submittedName>
</protein>
<sequence>MKTGDVPIRSSFRYFNRRFRDLDAFKHHLTEEIQRLDIYDESQAADINNISKRHTNNKRERESTTPRLNEAYHDLEKRIENLNYVIRREEKWAAVQESITAATARETAVIDADKGNAASFSQTLAHADKIIRHLQERKAELQAELSAIEPNIIALSNNSDYLSAEG</sequence>
<dbReference type="Proteomes" id="UP000720189">
    <property type="component" value="Unassembled WGS sequence"/>
</dbReference>
<accession>A0A9P9FYC7</accession>
<reference evidence="1" key="1">
    <citation type="journal article" date="2021" name="Nat. Commun.">
        <title>Genetic determinants of endophytism in the Arabidopsis root mycobiome.</title>
        <authorList>
            <person name="Mesny F."/>
            <person name="Miyauchi S."/>
            <person name="Thiergart T."/>
            <person name="Pickel B."/>
            <person name="Atanasova L."/>
            <person name="Karlsson M."/>
            <person name="Huettel B."/>
            <person name="Barry K.W."/>
            <person name="Haridas S."/>
            <person name="Chen C."/>
            <person name="Bauer D."/>
            <person name="Andreopoulos W."/>
            <person name="Pangilinan J."/>
            <person name="LaButti K."/>
            <person name="Riley R."/>
            <person name="Lipzen A."/>
            <person name="Clum A."/>
            <person name="Drula E."/>
            <person name="Henrissat B."/>
            <person name="Kohler A."/>
            <person name="Grigoriev I.V."/>
            <person name="Martin F.M."/>
            <person name="Hacquard S."/>
        </authorList>
    </citation>
    <scope>NUCLEOTIDE SEQUENCE</scope>
    <source>
        <strain evidence="1">MPI-CAGE-AT-0023</strain>
    </source>
</reference>
<organism evidence="1 2">
    <name type="scientific">Fusarium redolens</name>
    <dbReference type="NCBI Taxonomy" id="48865"/>
    <lineage>
        <taxon>Eukaryota</taxon>
        <taxon>Fungi</taxon>
        <taxon>Dikarya</taxon>
        <taxon>Ascomycota</taxon>
        <taxon>Pezizomycotina</taxon>
        <taxon>Sordariomycetes</taxon>
        <taxon>Hypocreomycetidae</taxon>
        <taxon>Hypocreales</taxon>
        <taxon>Nectriaceae</taxon>
        <taxon>Fusarium</taxon>
        <taxon>Fusarium redolens species complex</taxon>
    </lineage>
</organism>
<evidence type="ECO:0000313" key="1">
    <source>
        <dbReference type="EMBL" id="KAH7222687.1"/>
    </source>
</evidence>
<dbReference type="GeneID" id="70230336"/>